<evidence type="ECO:0000313" key="12">
    <source>
        <dbReference type="EMBL" id="KAK4546955.1"/>
    </source>
</evidence>
<keyword evidence="7" id="KW-0653">Protein transport</keyword>
<keyword evidence="13" id="KW-1185">Reference proteome</keyword>
<feature type="transmembrane region" description="Helical" evidence="11">
    <location>
        <begin position="268"/>
        <end position="287"/>
    </location>
</feature>
<reference evidence="12 13" key="1">
    <citation type="submission" date="2021-11" db="EMBL/GenBank/DDBJ databases">
        <title>Black yeast isolated from Biological Soil Crust.</title>
        <authorList>
            <person name="Kurbessoian T."/>
        </authorList>
    </citation>
    <scope>NUCLEOTIDE SEQUENCE [LARGE SCALE GENOMIC DNA]</scope>
    <source>
        <strain evidence="12 13">CCFEE 5522</strain>
    </source>
</reference>
<evidence type="ECO:0000256" key="7">
    <source>
        <dbReference type="ARBA" id="ARBA00022927"/>
    </source>
</evidence>
<proteinExistence type="inferred from homology"/>
<keyword evidence="4 11" id="KW-0812">Transmembrane</keyword>
<keyword evidence="9 11" id="KW-0472">Membrane</keyword>
<feature type="compositionally biased region" description="Acidic residues" evidence="10">
    <location>
        <begin position="91"/>
        <end position="110"/>
    </location>
</feature>
<evidence type="ECO:0000256" key="1">
    <source>
        <dbReference type="ARBA" id="ARBA00004163"/>
    </source>
</evidence>
<evidence type="ECO:0000256" key="10">
    <source>
        <dbReference type="SAM" id="MobiDB-lite"/>
    </source>
</evidence>
<dbReference type="Proteomes" id="UP001324427">
    <property type="component" value="Unassembled WGS sequence"/>
</dbReference>
<dbReference type="EMBL" id="JAVFHQ010000013">
    <property type="protein sequence ID" value="KAK4546955.1"/>
    <property type="molecule type" value="Genomic_DNA"/>
</dbReference>
<dbReference type="GO" id="GO:0005789">
    <property type="term" value="C:endoplasmic reticulum membrane"/>
    <property type="evidence" value="ECO:0007669"/>
    <property type="project" value="UniProtKB-SubCell"/>
</dbReference>
<comment type="similarity">
    <text evidence="2">Belongs to the USE1 family.</text>
</comment>
<keyword evidence="8 11" id="KW-1133">Transmembrane helix</keyword>
<evidence type="ECO:0000256" key="11">
    <source>
        <dbReference type="SAM" id="Phobius"/>
    </source>
</evidence>
<dbReference type="AlphaFoldDB" id="A0AAV9JNT2"/>
<dbReference type="GO" id="GO:0015031">
    <property type="term" value="P:protein transport"/>
    <property type="evidence" value="ECO:0007669"/>
    <property type="project" value="UniProtKB-KW"/>
</dbReference>
<protein>
    <recommendedName>
        <fullName evidence="14">Synaptobrevin</fullName>
    </recommendedName>
</protein>
<organism evidence="12 13">
    <name type="scientific">Oleoguttula mirabilis</name>
    <dbReference type="NCBI Taxonomy" id="1507867"/>
    <lineage>
        <taxon>Eukaryota</taxon>
        <taxon>Fungi</taxon>
        <taxon>Dikarya</taxon>
        <taxon>Ascomycota</taxon>
        <taxon>Pezizomycotina</taxon>
        <taxon>Dothideomycetes</taxon>
        <taxon>Dothideomycetidae</taxon>
        <taxon>Mycosphaerellales</taxon>
        <taxon>Teratosphaeriaceae</taxon>
        <taxon>Oleoguttula</taxon>
    </lineage>
</organism>
<feature type="region of interest" description="Disordered" evidence="10">
    <location>
        <begin position="90"/>
        <end position="110"/>
    </location>
</feature>
<dbReference type="GO" id="GO:0006890">
    <property type="term" value="P:retrograde vesicle-mediated transport, Golgi to endoplasmic reticulum"/>
    <property type="evidence" value="ECO:0007669"/>
    <property type="project" value="TreeGrafter"/>
</dbReference>
<dbReference type="GO" id="GO:0005484">
    <property type="term" value="F:SNAP receptor activity"/>
    <property type="evidence" value="ECO:0007669"/>
    <property type="project" value="TreeGrafter"/>
</dbReference>
<evidence type="ECO:0000256" key="9">
    <source>
        <dbReference type="ARBA" id="ARBA00023136"/>
    </source>
</evidence>
<evidence type="ECO:0000256" key="4">
    <source>
        <dbReference type="ARBA" id="ARBA00022692"/>
    </source>
</evidence>
<evidence type="ECO:0000256" key="8">
    <source>
        <dbReference type="ARBA" id="ARBA00022989"/>
    </source>
</evidence>
<gene>
    <name evidence="12" type="ORF">LTR36_001687</name>
</gene>
<evidence type="ECO:0008006" key="14">
    <source>
        <dbReference type="Google" id="ProtNLM"/>
    </source>
</evidence>
<evidence type="ECO:0000256" key="5">
    <source>
        <dbReference type="ARBA" id="ARBA00022824"/>
    </source>
</evidence>
<keyword evidence="5" id="KW-0256">Endoplasmic reticulum</keyword>
<dbReference type="PANTHER" id="PTHR13050">
    <property type="entry name" value="USE1-LIKE PROTEIN"/>
    <property type="match status" value="1"/>
</dbReference>
<dbReference type="GO" id="GO:0031201">
    <property type="term" value="C:SNARE complex"/>
    <property type="evidence" value="ECO:0007669"/>
    <property type="project" value="TreeGrafter"/>
</dbReference>
<dbReference type="InterPro" id="IPR019150">
    <property type="entry name" value="Vesicle_transport_protein_Use1"/>
</dbReference>
<comment type="caution">
    <text evidence="12">The sequence shown here is derived from an EMBL/GenBank/DDBJ whole genome shotgun (WGS) entry which is preliminary data.</text>
</comment>
<dbReference type="PANTHER" id="PTHR13050:SF7">
    <property type="entry name" value="VESICLE TRANSPORT PROTEIN USE1"/>
    <property type="match status" value="1"/>
</dbReference>
<evidence type="ECO:0000256" key="3">
    <source>
        <dbReference type="ARBA" id="ARBA00022448"/>
    </source>
</evidence>
<feature type="region of interest" description="Disordered" evidence="10">
    <location>
        <begin position="142"/>
        <end position="164"/>
    </location>
</feature>
<accession>A0AAV9JNT2</accession>
<comment type="subcellular location">
    <subcellularLocation>
        <location evidence="1">Endoplasmic reticulum membrane</location>
        <topology evidence="1">Single-pass type IV membrane protein</topology>
    </subcellularLocation>
</comment>
<evidence type="ECO:0000313" key="13">
    <source>
        <dbReference type="Proteomes" id="UP001324427"/>
    </source>
</evidence>
<sequence length="293" mass="32932">MDTASSTTLTRLLTKLDHNLLSPDSEPALRSSQYERNRVGANIEHARTLLLTLEKQSATVRVQSQRQQLQADLQRKRELIKRLNGRLQELNELEEDDDDDDDDSDNDDDEDLVKEYAPALQGLNAGLDTGEPQGSRVNEAEANTLRSRQRPLQASDNQTAASTTARETLFATRSPQTQQQPSSKLHQYETEMSHNRNEQETLTTGLLGLARALKESSIQMGSSIESEKDVLKRAEGGLDKSAQGMEAAERKMGLLRRMSEGQGWWGRIKLYGFIFGLWLACFLLVFVGPKLRF</sequence>
<keyword evidence="6" id="KW-0931">ER-Golgi transport</keyword>
<keyword evidence="3" id="KW-0813">Transport</keyword>
<name>A0AAV9JNT2_9PEZI</name>
<evidence type="ECO:0000256" key="6">
    <source>
        <dbReference type="ARBA" id="ARBA00022892"/>
    </source>
</evidence>
<feature type="compositionally biased region" description="Polar residues" evidence="10">
    <location>
        <begin position="144"/>
        <end position="164"/>
    </location>
</feature>
<evidence type="ECO:0000256" key="2">
    <source>
        <dbReference type="ARBA" id="ARBA00007891"/>
    </source>
</evidence>